<keyword evidence="13" id="KW-1185">Reference proteome</keyword>
<evidence type="ECO:0000256" key="3">
    <source>
        <dbReference type="ARBA" id="ARBA00022729"/>
    </source>
</evidence>
<dbReference type="GO" id="GO:0010008">
    <property type="term" value="C:endosome membrane"/>
    <property type="evidence" value="ECO:0007669"/>
    <property type="project" value="UniProtKB-SubCell"/>
</dbReference>
<dbReference type="AlphaFoldDB" id="A0ABD1FF02"/>
<dbReference type="EMBL" id="JBDJPC010000001">
    <property type="protein sequence ID" value="KAL1517825.1"/>
    <property type="molecule type" value="Genomic_DNA"/>
</dbReference>
<dbReference type="PANTHER" id="PTHR11506:SF40">
    <property type="entry name" value="LYSOSOME-ASSOCIATED MEMBRANE GLYCOPROTEIN 5"/>
    <property type="match status" value="1"/>
</dbReference>
<evidence type="ECO:0000256" key="4">
    <source>
        <dbReference type="ARBA" id="ARBA00022753"/>
    </source>
</evidence>
<organism evidence="12 13">
    <name type="scientific">Hypothenemus hampei</name>
    <name type="common">Coffee berry borer</name>
    <dbReference type="NCBI Taxonomy" id="57062"/>
    <lineage>
        <taxon>Eukaryota</taxon>
        <taxon>Metazoa</taxon>
        <taxon>Ecdysozoa</taxon>
        <taxon>Arthropoda</taxon>
        <taxon>Hexapoda</taxon>
        <taxon>Insecta</taxon>
        <taxon>Pterygota</taxon>
        <taxon>Neoptera</taxon>
        <taxon>Endopterygota</taxon>
        <taxon>Coleoptera</taxon>
        <taxon>Polyphaga</taxon>
        <taxon>Cucujiformia</taxon>
        <taxon>Curculionidae</taxon>
        <taxon>Scolytinae</taxon>
        <taxon>Hypothenemus</taxon>
    </lineage>
</organism>
<evidence type="ECO:0000256" key="9">
    <source>
        <dbReference type="SAM" id="Phobius"/>
    </source>
</evidence>
<dbReference type="Gene3D" id="2.40.160.110">
    <property type="match status" value="1"/>
</dbReference>
<keyword evidence="3 10" id="KW-0732">Signal</keyword>
<accession>A0ABD1FF02</accession>
<evidence type="ECO:0000256" key="7">
    <source>
        <dbReference type="ARBA" id="ARBA00023180"/>
    </source>
</evidence>
<feature type="region of interest" description="Disordered" evidence="8">
    <location>
        <begin position="29"/>
        <end position="57"/>
    </location>
</feature>
<comment type="caution">
    <text evidence="12">The sequence shown here is derived from an EMBL/GenBank/DDBJ whole genome shotgun (WGS) entry which is preliminary data.</text>
</comment>
<evidence type="ECO:0000313" key="12">
    <source>
        <dbReference type="EMBL" id="KAL1517825.1"/>
    </source>
</evidence>
<feature type="chain" id="PRO_5044745353" description="Lysosome-associated membrane glycoprotein 2-like luminal domain-containing protein" evidence="10">
    <location>
        <begin position="25"/>
        <end position="285"/>
    </location>
</feature>
<dbReference type="Proteomes" id="UP001566132">
    <property type="component" value="Unassembled WGS sequence"/>
</dbReference>
<keyword evidence="4" id="KW-0967">Endosome</keyword>
<sequence length="285" mass="31635">MARFGSVYFQFLVVCTSLSSLVDSIELQNKGTPRPRLKPTSLPRAGGQTTTTTKSPKEDSGIAVYRLFYTTATDITCILLKTDAVVEVTFKLNGNDEQADTFIPKDAAVLGTCGEEEIVKMNLVWLGYSLTLSFAKTPGGEHWYLSNVELTVNVDMPKFHGIQRYNSRNKNLRLYNDSMVMPTPVGRSYYCDDEVDIALRTHASDHPPQGVSGVLLLRALQIQAFMHRSDNFSTPYHCKAQRSFRSETAPIAVGSTLAIAALAIVVGYGVFRYYKVSSVQYNTME</sequence>
<evidence type="ECO:0000256" key="10">
    <source>
        <dbReference type="SAM" id="SignalP"/>
    </source>
</evidence>
<proteinExistence type="predicted"/>
<evidence type="ECO:0000256" key="2">
    <source>
        <dbReference type="ARBA" id="ARBA00022692"/>
    </source>
</evidence>
<dbReference type="PANTHER" id="PTHR11506">
    <property type="entry name" value="LYSOSOME-ASSOCIATED MEMBRANE GLYCOPROTEIN"/>
    <property type="match status" value="1"/>
</dbReference>
<protein>
    <recommendedName>
        <fullName evidence="11">Lysosome-associated membrane glycoprotein 2-like luminal domain-containing protein</fullName>
    </recommendedName>
</protein>
<keyword evidence="2 9" id="KW-0812">Transmembrane</keyword>
<keyword evidence="6 9" id="KW-0472">Membrane</keyword>
<evidence type="ECO:0000313" key="13">
    <source>
        <dbReference type="Proteomes" id="UP001566132"/>
    </source>
</evidence>
<evidence type="ECO:0000256" key="5">
    <source>
        <dbReference type="ARBA" id="ARBA00022989"/>
    </source>
</evidence>
<dbReference type="InterPro" id="IPR002000">
    <property type="entry name" value="Lysosome-assoc_membr_glycop"/>
</dbReference>
<keyword evidence="7" id="KW-0325">Glycoprotein</keyword>
<dbReference type="InterPro" id="IPR048528">
    <property type="entry name" value="Lamp2-like_luminal"/>
</dbReference>
<feature type="transmembrane region" description="Helical" evidence="9">
    <location>
        <begin position="251"/>
        <end position="271"/>
    </location>
</feature>
<feature type="signal peptide" evidence="10">
    <location>
        <begin position="1"/>
        <end position="24"/>
    </location>
</feature>
<evidence type="ECO:0000256" key="6">
    <source>
        <dbReference type="ARBA" id="ARBA00023136"/>
    </source>
</evidence>
<reference evidence="12 13" key="1">
    <citation type="submission" date="2024-05" db="EMBL/GenBank/DDBJ databases">
        <title>Genetic variation in Jamaican populations of the coffee berry borer (Hypothenemus hampei).</title>
        <authorList>
            <person name="Errbii M."/>
            <person name="Myrie A."/>
        </authorList>
    </citation>
    <scope>NUCLEOTIDE SEQUENCE [LARGE SCALE GENOMIC DNA]</scope>
    <source>
        <strain evidence="12">JA-Hopewell-2020-01-JO</strain>
        <tissue evidence="12">Whole body</tissue>
    </source>
</reference>
<feature type="domain" description="Lysosome-associated membrane glycoprotein 2-like luminal" evidence="11">
    <location>
        <begin position="71"/>
        <end position="202"/>
    </location>
</feature>
<evidence type="ECO:0000256" key="1">
    <source>
        <dbReference type="ARBA" id="ARBA00004530"/>
    </source>
</evidence>
<name>A0ABD1FF02_HYPHA</name>
<evidence type="ECO:0000256" key="8">
    <source>
        <dbReference type="SAM" id="MobiDB-lite"/>
    </source>
</evidence>
<dbReference type="Pfam" id="PF01299">
    <property type="entry name" value="Lamp2-like_luminal"/>
    <property type="match status" value="1"/>
</dbReference>
<evidence type="ECO:0000259" key="11">
    <source>
        <dbReference type="Pfam" id="PF01299"/>
    </source>
</evidence>
<gene>
    <name evidence="12" type="ORF">ABEB36_001543</name>
</gene>
<keyword evidence="5 9" id="KW-1133">Transmembrane helix</keyword>
<comment type="subcellular location">
    <subcellularLocation>
        <location evidence="1">Endosome membrane</location>
        <topology evidence="1">Single-pass type I membrane protein</topology>
    </subcellularLocation>
</comment>